<dbReference type="Proteomes" id="UP000307943">
    <property type="component" value="Unassembled WGS sequence"/>
</dbReference>
<evidence type="ECO:0000313" key="1">
    <source>
        <dbReference type="EMBL" id="TNJ64554.1"/>
    </source>
</evidence>
<accession>A0A5C4T636</accession>
<dbReference type="AlphaFoldDB" id="A0A5C4T636"/>
<keyword evidence="2" id="KW-1185">Reference proteome</keyword>
<proteinExistence type="predicted"/>
<protein>
    <submittedName>
        <fullName evidence="1">Uncharacterized protein</fullName>
    </submittedName>
</protein>
<dbReference type="OrthoDB" id="2662966at2"/>
<sequence length="117" mass="13510">MDIPSWFQSAIQRRLDYVSARIERHPDLHKYRVEEEKAFEALFSETDKTQWPEFMEWEDKHHYKLALENERLYLQGMRDGVQLVVALLSDPFTPAAAYCAKEAGISASAASEAEAEC</sequence>
<gene>
    <name evidence="1" type="ORF">FE784_19955</name>
</gene>
<name>A0A5C4T636_9BACL</name>
<dbReference type="RefSeq" id="WP_139603991.1">
    <property type="nucleotide sequence ID" value="NZ_VDCQ01000028.1"/>
</dbReference>
<organism evidence="1 2">
    <name type="scientific">Paenibacillus hemerocallicola</name>
    <dbReference type="NCBI Taxonomy" id="1172614"/>
    <lineage>
        <taxon>Bacteria</taxon>
        <taxon>Bacillati</taxon>
        <taxon>Bacillota</taxon>
        <taxon>Bacilli</taxon>
        <taxon>Bacillales</taxon>
        <taxon>Paenibacillaceae</taxon>
        <taxon>Paenibacillus</taxon>
    </lineage>
</organism>
<reference evidence="1 2" key="1">
    <citation type="submission" date="2019-05" db="EMBL/GenBank/DDBJ databases">
        <title>We sequenced the genome of Paenibacillus hemerocallicola KCTC 33185 for further insight into its adaptation and study the phylogeny of Paenibacillus.</title>
        <authorList>
            <person name="Narsing Rao M.P."/>
        </authorList>
    </citation>
    <scope>NUCLEOTIDE SEQUENCE [LARGE SCALE GENOMIC DNA]</scope>
    <source>
        <strain evidence="1 2">KCTC 33185</strain>
    </source>
</reference>
<dbReference type="EMBL" id="VDCQ01000028">
    <property type="protein sequence ID" value="TNJ64554.1"/>
    <property type="molecule type" value="Genomic_DNA"/>
</dbReference>
<comment type="caution">
    <text evidence="1">The sequence shown here is derived from an EMBL/GenBank/DDBJ whole genome shotgun (WGS) entry which is preliminary data.</text>
</comment>
<evidence type="ECO:0000313" key="2">
    <source>
        <dbReference type="Proteomes" id="UP000307943"/>
    </source>
</evidence>